<name>A0ABV0YDB5_9TELE</name>
<comment type="caution">
    <text evidence="1">The sequence shown here is derived from an EMBL/GenBank/DDBJ whole genome shotgun (WGS) entry which is preliminary data.</text>
</comment>
<keyword evidence="2" id="KW-1185">Reference proteome</keyword>
<reference evidence="1 2" key="1">
    <citation type="submission" date="2021-06" db="EMBL/GenBank/DDBJ databases">
        <authorList>
            <person name="Palmer J.M."/>
        </authorList>
    </citation>
    <scope>NUCLEOTIDE SEQUENCE [LARGE SCALE GENOMIC DNA]</scope>
    <source>
        <strain evidence="1 2">AS_MEX2019</strain>
        <tissue evidence="1">Muscle</tissue>
    </source>
</reference>
<sequence length="112" mass="12979">MFQTRLSLENEHQDAVKRELKKLHHDRPNQCSTPQPRLPCCHKQEHSELLLRQGYDSIRAAHRDSIISNMNIHLKMSHWTKFSSVSSDLCLSKRDAALLETVPLCPLFTTEC</sequence>
<dbReference type="EMBL" id="JAHRIP010029440">
    <property type="protein sequence ID" value="MEQ2291804.1"/>
    <property type="molecule type" value="Genomic_DNA"/>
</dbReference>
<dbReference type="Proteomes" id="UP001469553">
    <property type="component" value="Unassembled WGS sequence"/>
</dbReference>
<organism evidence="1 2">
    <name type="scientific">Ameca splendens</name>
    <dbReference type="NCBI Taxonomy" id="208324"/>
    <lineage>
        <taxon>Eukaryota</taxon>
        <taxon>Metazoa</taxon>
        <taxon>Chordata</taxon>
        <taxon>Craniata</taxon>
        <taxon>Vertebrata</taxon>
        <taxon>Euteleostomi</taxon>
        <taxon>Actinopterygii</taxon>
        <taxon>Neopterygii</taxon>
        <taxon>Teleostei</taxon>
        <taxon>Neoteleostei</taxon>
        <taxon>Acanthomorphata</taxon>
        <taxon>Ovalentaria</taxon>
        <taxon>Atherinomorphae</taxon>
        <taxon>Cyprinodontiformes</taxon>
        <taxon>Goodeidae</taxon>
        <taxon>Ameca</taxon>
    </lineage>
</organism>
<gene>
    <name evidence="1" type="ORF">AMECASPLE_016710</name>
</gene>
<evidence type="ECO:0000313" key="1">
    <source>
        <dbReference type="EMBL" id="MEQ2291804.1"/>
    </source>
</evidence>
<protein>
    <submittedName>
        <fullName evidence="1">Uncharacterized protein</fullName>
    </submittedName>
</protein>
<accession>A0ABV0YDB5</accession>
<evidence type="ECO:0000313" key="2">
    <source>
        <dbReference type="Proteomes" id="UP001469553"/>
    </source>
</evidence>
<proteinExistence type="predicted"/>